<dbReference type="InterPro" id="IPR006594">
    <property type="entry name" value="LisH"/>
</dbReference>
<reference evidence="2" key="2">
    <citation type="submission" date="2021-01" db="EMBL/GenBank/DDBJ databases">
        <authorList>
            <person name="Schikora-Tamarit M.A."/>
        </authorList>
    </citation>
    <scope>NUCLEOTIDE SEQUENCE</scope>
    <source>
        <strain evidence="2">NCAIM Y.01608</strain>
    </source>
</reference>
<dbReference type="InterPro" id="IPR050618">
    <property type="entry name" value="Ubq-SigPath_Reg"/>
</dbReference>
<comment type="caution">
    <text evidence="2">The sequence shown here is derived from an EMBL/GenBank/DDBJ whole genome shotgun (WGS) entry which is preliminary data.</text>
</comment>
<keyword evidence="3" id="KW-1185">Reference proteome</keyword>
<evidence type="ECO:0000259" key="1">
    <source>
        <dbReference type="PROSITE" id="PS50897"/>
    </source>
</evidence>
<evidence type="ECO:0000313" key="2">
    <source>
        <dbReference type="EMBL" id="KAH3676854.1"/>
    </source>
</evidence>
<dbReference type="InterPro" id="IPR006595">
    <property type="entry name" value="CTLH_C"/>
</dbReference>
<evidence type="ECO:0000313" key="3">
    <source>
        <dbReference type="Proteomes" id="UP000788993"/>
    </source>
</evidence>
<dbReference type="InterPro" id="IPR013144">
    <property type="entry name" value="CRA_dom"/>
</dbReference>
<proteinExistence type="predicted"/>
<dbReference type="AlphaFoldDB" id="A0A9P8PSX5"/>
<protein>
    <recommendedName>
        <fullName evidence="1">CTLH domain-containing protein</fullName>
    </recommendedName>
</protein>
<dbReference type="Proteomes" id="UP000788993">
    <property type="component" value="Unassembled WGS sequence"/>
</dbReference>
<accession>A0A9P8PSX5</accession>
<dbReference type="InterPro" id="IPR024964">
    <property type="entry name" value="CTLH/CRA"/>
</dbReference>
<gene>
    <name evidence="2" type="ORF">OGATHE_001344</name>
</gene>
<dbReference type="PROSITE" id="PS50897">
    <property type="entry name" value="CTLH"/>
    <property type="match status" value="1"/>
</dbReference>
<dbReference type="SMART" id="SM00757">
    <property type="entry name" value="CRA"/>
    <property type="match status" value="1"/>
</dbReference>
<sequence>MSRHETYLKLIKKDLPVFNVCHGDDIKDMIATQQELEQMSKVDHLVLNYLIYEGYIHAARDLAKELGFDYISDALEKDVSLYPVETPELGPDDDFDVEAFFSASEIQKNIYDSYTELIGHYDEDPGHDLAFYKRLSFGLSSVKSRNEIKLHILNGQIEEAVVLINKNFPSLFEKNQFIYFKLLHLNLVEIIRTQFAGPPEKYLDEKQFLDRVLHFISSKLSTLKILQNKDFVQELELTMALLCFGKRLRQPDMEGVPVKLKSLLDLKVRGKVADLVNKSILLNVNNCDLDALSQENQWYLTKISDKKSGVEPGAAEALDSRFEQVENSKLRQLMSVTSWLCEVNDEDFANLMKEMLDK</sequence>
<dbReference type="PROSITE" id="PS50896">
    <property type="entry name" value="LISH"/>
    <property type="match status" value="1"/>
</dbReference>
<dbReference type="PANTHER" id="PTHR12864">
    <property type="entry name" value="RAN BINDING PROTEIN 9-RELATED"/>
    <property type="match status" value="1"/>
</dbReference>
<dbReference type="Pfam" id="PF10607">
    <property type="entry name" value="CTLH"/>
    <property type="match status" value="1"/>
</dbReference>
<dbReference type="EMBL" id="JAEUBD010000146">
    <property type="protein sequence ID" value="KAH3676854.1"/>
    <property type="molecule type" value="Genomic_DNA"/>
</dbReference>
<name>A0A9P8PSX5_9ASCO</name>
<dbReference type="SMART" id="SM00668">
    <property type="entry name" value="CTLH"/>
    <property type="match status" value="1"/>
</dbReference>
<feature type="domain" description="CTLH" evidence="1">
    <location>
        <begin position="141"/>
        <end position="198"/>
    </location>
</feature>
<reference evidence="2" key="1">
    <citation type="journal article" date="2021" name="Open Biol.">
        <title>Shared evolutionary footprints suggest mitochondrial oxidative damage underlies multiple complex I losses in fungi.</title>
        <authorList>
            <person name="Schikora-Tamarit M.A."/>
            <person name="Marcet-Houben M."/>
            <person name="Nosek J."/>
            <person name="Gabaldon T."/>
        </authorList>
    </citation>
    <scope>NUCLEOTIDE SEQUENCE</scope>
    <source>
        <strain evidence="2">NCAIM Y.01608</strain>
    </source>
</reference>
<organism evidence="2 3">
    <name type="scientific">Ogataea polymorpha</name>
    <dbReference type="NCBI Taxonomy" id="460523"/>
    <lineage>
        <taxon>Eukaryota</taxon>
        <taxon>Fungi</taxon>
        <taxon>Dikarya</taxon>
        <taxon>Ascomycota</taxon>
        <taxon>Saccharomycotina</taxon>
        <taxon>Pichiomycetes</taxon>
        <taxon>Pichiales</taxon>
        <taxon>Pichiaceae</taxon>
        <taxon>Ogataea</taxon>
    </lineage>
</organism>